<evidence type="ECO:0000313" key="3">
    <source>
        <dbReference type="Proteomes" id="UP000094569"/>
    </source>
</evidence>
<dbReference type="InterPro" id="IPR035992">
    <property type="entry name" value="Ricin_B-like_lectins"/>
</dbReference>
<comment type="caution">
    <text evidence="2">The sequence shown here is derived from an EMBL/GenBank/DDBJ whole genome shotgun (WGS) entry which is preliminary data.</text>
</comment>
<gene>
    <name evidence="2" type="ORF">SI65_09441</name>
</gene>
<organism evidence="2 3">
    <name type="scientific">Aspergillus cristatus</name>
    <name type="common">Chinese Fuzhuan brick tea-fermentation fungus</name>
    <name type="synonym">Eurotium cristatum</name>
    <dbReference type="NCBI Taxonomy" id="573508"/>
    <lineage>
        <taxon>Eukaryota</taxon>
        <taxon>Fungi</taxon>
        <taxon>Dikarya</taxon>
        <taxon>Ascomycota</taxon>
        <taxon>Pezizomycotina</taxon>
        <taxon>Eurotiomycetes</taxon>
        <taxon>Eurotiomycetidae</taxon>
        <taxon>Eurotiales</taxon>
        <taxon>Aspergillaceae</taxon>
        <taxon>Aspergillus</taxon>
        <taxon>Aspergillus subgen. Aspergillus</taxon>
    </lineage>
</organism>
<feature type="region of interest" description="Disordered" evidence="1">
    <location>
        <begin position="42"/>
        <end position="67"/>
    </location>
</feature>
<protein>
    <recommendedName>
        <fullName evidence="4">Ricin B lectin domain-containing protein</fullName>
    </recommendedName>
</protein>
<dbReference type="VEuPathDB" id="FungiDB:SI65_09441"/>
<keyword evidence="3" id="KW-1185">Reference proteome</keyword>
<sequence length="297" mass="32674">MDQHNQPGDTENIQGSDGESIFAIINCSTRKHLSIADGRVVTTTEPPVDNPRNQWALENPAGAGKDDDGLRTILNADTGEAIDQSKERSIQLTLDDANEPIPHWKLVPAENSDELFYIASAQSGHCLKDAGSGTENTAVSIAVFPGDLCAGDGSVLWKFASLAASGNLTPIENLGVKGAKEAMQFLIGEWKDNKVADGKSGRKMLSLSEKNNQDNLNEFRKNKDLFNYGIRIDLQNFIQGTPRFANIQGQMRKRAHIKDSVSVFQVNVQVEHNFGAPRIRREMMKSLGNTEEIWLRA</sequence>
<evidence type="ECO:0000256" key="1">
    <source>
        <dbReference type="SAM" id="MobiDB-lite"/>
    </source>
</evidence>
<dbReference type="Gene3D" id="2.80.10.50">
    <property type="match status" value="1"/>
</dbReference>
<accession>A0A1E3B2M7</accession>
<dbReference type="Proteomes" id="UP000094569">
    <property type="component" value="Unassembled WGS sequence"/>
</dbReference>
<evidence type="ECO:0000313" key="2">
    <source>
        <dbReference type="EMBL" id="ODM15202.1"/>
    </source>
</evidence>
<reference evidence="2 3" key="1">
    <citation type="journal article" date="2016" name="BMC Genomics">
        <title>Comparative genomic and transcriptomic analyses of the Fuzhuan brick tea-fermentation fungus Aspergillus cristatus.</title>
        <authorList>
            <person name="Ge Y."/>
            <person name="Wang Y."/>
            <person name="Liu Y."/>
            <person name="Tan Y."/>
            <person name="Ren X."/>
            <person name="Zhang X."/>
            <person name="Hyde K.D."/>
            <person name="Liu Y."/>
            <person name="Liu Z."/>
        </authorList>
    </citation>
    <scope>NUCLEOTIDE SEQUENCE [LARGE SCALE GENOMIC DNA]</scope>
    <source>
        <strain evidence="2 3">GZAAS20.1005</strain>
    </source>
</reference>
<dbReference type="EMBL" id="JXNT01000018">
    <property type="protein sequence ID" value="ODM15202.1"/>
    <property type="molecule type" value="Genomic_DNA"/>
</dbReference>
<dbReference type="SUPFAM" id="SSF50370">
    <property type="entry name" value="Ricin B-like lectins"/>
    <property type="match status" value="1"/>
</dbReference>
<dbReference type="AlphaFoldDB" id="A0A1E3B2M7"/>
<name>A0A1E3B2M7_ASPCR</name>
<proteinExistence type="predicted"/>
<dbReference type="OrthoDB" id="4356118at2759"/>
<evidence type="ECO:0008006" key="4">
    <source>
        <dbReference type="Google" id="ProtNLM"/>
    </source>
</evidence>